<feature type="compositionally biased region" description="Pro residues" evidence="2">
    <location>
        <begin position="507"/>
        <end position="520"/>
    </location>
</feature>
<dbReference type="GO" id="GO:0000978">
    <property type="term" value="F:RNA polymerase II cis-regulatory region sequence-specific DNA binding"/>
    <property type="evidence" value="ECO:0007669"/>
    <property type="project" value="TreeGrafter"/>
</dbReference>
<feature type="region of interest" description="Disordered" evidence="2">
    <location>
        <begin position="491"/>
        <end position="553"/>
    </location>
</feature>
<dbReference type="EMBL" id="KB007974">
    <property type="protein sequence ID" value="ELR17355.1"/>
    <property type="molecule type" value="Genomic_DNA"/>
</dbReference>
<dbReference type="OrthoDB" id="10056949at2759"/>
<feature type="compositionally biased region" description="Basic residues" evidence="2">
    <location>
        <begin position="126"/>
        <end position="137"/>
    </location>
</feature>
<dbReference type="AlphaFoldDB" id="L8GWH8"/>
<feature type="compositionally biased region" description="Polar residues" evidence="2">
    <location>
        <begin position="274"/>
        <end position="286"/>
    </location>
</feature>
<feature type="compositionally biased region" description="Low complexity" evidence="2">
    <location>
        <begin position="386"/>
        <end position="409"/>
    </location>
</feature>
<dbReference type="InterPro" id="IPR039779">
    <property type="entry name" value="RFX-like"/>
</dbReference>
<evidence type="ECO:0000256" key="1">
    <source>
        <dbReference type="ARBA" id="ARBA00023125"/>
    </source>
</evidence>
<dbReference type="Gene3D" id="1.10.10.10">
    <property type="entry name" value="Winged helix-like DNA-binding domain superfamily/Winged helix DNA-binding domain"/>
    <property type="match status" value="1"/>
</dbReference>
<feature type="domain" description="RFX-type winged-helix" evidence="3">
    <location>
        <begin position="17"/>
        <end position="92"/>
    </location>
</feature>
<keyword evidence="1" id="KW-0238">DNA-binding</keyword>
<dbReference type="PANTHER" id="PTHR12619:SF5">
    <property type="entry name" value="TRANSCRIPTION FACTOR RFX4"/>
    <property type="match status" value="1"/>
</dbReference>
<dbReference type="Proteomes" id="UP000011083">
    <property type="component" value="Unassembled WGS sequence"/>
</dbReference>
<proteinExistence type="predicted"/>
<feature type="compositionally biased region" description="Polar residues" evidence="2">
    <location>
        <begin position="302"/>
        <end position="312"/>
    </location>
</feature>
<feature type="compositionally biased region" description="Acidic residues" evidence="2">
    <location>
        <begin position="141"/>
        <end position="166"/>
    </location>
</feature>
<dbReference type="InterPro" id="IPR036390">
    <property type="entry name" value="WH_DNA-bd_sf"/>
</dbReference>
<feature type="region of interest" description="Disordered" evidence="2">
    <location>
        <begin position="384"/>
        <end position="443"/>
    </location>
</feature>
<feature type="region of interest" description="Disordered" evidence="2">
    <location>
        <begin position="120"/>
        <end position="316"/>
    </location>
</feature>
<sequence length="553" mass="60069">MRRVAQKKKCLQHRALIVAWLRVNYCLRECGSIAKCEVFLHYTELCHANTIQPSSAAAFGKILKMAFPTVKCNRVGPRGASKHHYRGLVLKDDYQLSLANVEPLSEAAITQLMKEEADAEAASKAQRGKIRGGRRRRGADGDDEDEEDHDDDDDEDDEEEDDDYGGDDGSQQSDRRTMKMMVLSPPQPLSSSTSSTTSPHTSSPMSRPAAHQHQHHPYALQQRPLDHPPQPHPFPGAGYLGGYPPLPPPQPTTAYMLPPHPQLQPPHYHHQAQTGQTAATKESFSWISPDMDHAARRPAPSVQAQQEAQSPTQPMPLNDAALREWAEKRDLVEFCERNFQALYDNVHRTLSGGGGHEPREQVLTSIADAWKNLRQYTRHMHLFPESATSSTSPTAPMSTTTTTATTSAERTTDCRAPTPPPTHHQPPPPPQPQPPPSPMNMSAPPFAHFAMVPLPPSYYARAGTPPPLSGGRGSSLSLSWLANSLAMSMGSGAGAGGTSSHQLATTPTPPPGYLQQPPGPQGNGGGGGGGEGSSGPDRGNLEFRSFEWKGVYE</sequence>
<keyword evidence="5" id="KW-1185">Reference proteome</keyword>
<evidence type="ECO:0000256" key="2">
    <source>
        <dbReference type="SAM" id="MobiDB-lite"/>
    </source>
</evidence>
<dbReference type="PANTHER" id="PTHR12619">
    <property type="entry name" value="RFX TRANSCRIPTION FACTOR FAMILY"/>
    <property type="match status" value="1"/>
</dbReference>
<feature type="compositionally biased region" description="Basic and acidic residues" evidence="2">
    <location>
        <begin position="539"/>
        <end position="553"/>
    </location>
</feature>
<evidence type="ECO:0000259" key="3">
    <source>
        <dbReference type="PROSITE" id="PS51526"/>
    </source>
</evidence>
<name>L8GWH8_ACACF</name>
<accession>L8GWH8</accession>
<evidence type="ECO:0000313" key="4">
    <source>
        <dbReference type="EMBL" id="ELR17355.1"/>
    </source>
</evidence>
<dbReference type="GO" id="GO:0000981">
    <property type="term" value="F:DNA-binding transcription factor activity, RNA polymerase II-specific"/>
    <property type="evidence" value="ECO:0007669"/>
    <property type="project" value="TreeGrafter"/>
</dbReference>
<feature type="compositionally biased region" description="Low complexity" evidence="2">
    <location>
        <begin position="189"/>
        <end position="209"/>
    </location>
</feature>
<dbReference type="GeneID" id="14918274"/>
<organism evidence="4 5">
    <name type="scientific">Acanthamoeba castellanii (strain ATCC 30010 / Neff)</name>
    <dbReference type="NCBI Taxonomy" id="1257118"/>
    <lineage>
        <taxon>Eukaryota</taxon>
        <taxon>Amoebozoa</taxon>
        <taxon>Discosea</taxon>
        <taxon>Longamoebia</taxon>
        <taxon>Centramoebida</taxon>
        <taxon>Acanthamoebidae</taxon>
        <taxon>Acanthamoeba</taxon>
    </lineage>
</organism>
<dbReference type="PROSITE" id="PS51526">
    <property type="entry name" value="RFX_DBD"/>
    <property type="match status" value="1"/>
</dbReference>
<gene>
    <name evidence="4" type="ORF">ACA1_060930</name>
</gene>
<protein>
    <submittedName>
        <fullName evidence="4">RFX DNAbinding domain containing protein</fullName>
    </submittedName>
</protein>
<dbReference type="InterPro" id="IPR003150">
    <property type="entry name" value="DNA-bd_RFX"/>
</dbReference>
<feature type="compositionally biased region" description="Gly residues" evidence="2">
    <location>
        <begin position="521"/>
        <end position="533"/>
    </location>
</feature>
<dbReference type="KEGG" id="acan:ACA1_060930"/>
<reference evidence="4 5" key="1">
    <citation type="journal article" date="2013" name="Genome Biol.">
        <title>Genome of Acanthamoeba castellanii highlights extensive lateral gene transfer and early evolution of tyrosine kinase signaling.</title>
        <authorList>
            <person name="Clarke M."/>
            <person name="Lohan A.J."/>
            <person name="Liu B."/>
            <person name="Lagkouvardos I."/>
            <person name="Roy S."/>
            <person name="Zafar N."/>
            <person name="Bertelli C."/>
            <person name="Schilde C."/>
            <person name="Kianianmomeni A."/>
            <person name="Burglin T.R."/>
            <person name="Frech C."/>
            <person name="Turcotte B."/>
            <person name="Kopec K.O."/>
            <person name="Synnott J.M."/>
            <person name="Choo C."/>
            <person name="Paponov I."/>
            <person name="Finkler A."/>
            <person name="Soon Heng Tan C."/>
            <person name="Hutchins A.P."/>
            <person name="Weinmeier T."/>
            <person name="Rattei T."/>
            <person name="Chu J.S."/>
            <person name="Gimenez G."/>
            <person name="Irimia M."/>
            <person name="Rigden D.J."/>
            <person name="Fitzpatrick D.A."/>
            <person name="Lorenzo-Morales J."/>
            <person name="Bateman A."/>
            <person name="Chiu C.H."/>
            <person name="Tang P."/>
            <person name="Hegemann P."/>
            <person name="Fromm H."/>
            <person name="Raoult D."/>
            <person name="Greub G."/>
            <person name="Miranda-Saavedra D."/>
            <person name="Chen N."/>
            <person name="Nash P."/>
            <person name="Ginger M.L."/>
            <person name="Horn M."/>
            <person name="Schaap P."/>
            <person name="Caler L."/>
            <person name="Loftus B."/>
        </authorList>
    </citation>
    <scope>NUCLEOTIDE SEQUENCE [LARGE SCALE GENOMIC DNA]</scope>
    <source>
        <strain evidence="4 5">Neff</strain>
    </source>
</reference>
<dbReference type="SUPFAM" id="SSF46785">
    <property type="entry name" value="Winged helix' DNA-binding domain"/>
    <property type="match status" value="1"/>
</dbReference>
<dbReference type="VEuPathDB" id="AmoebaDB:ACA1_060930"/>
<dbReference type="Pfam" id="PF02257">
    <property type="entry name" value="RFX_DNA_binding"/>
    <property type="match status" value="1"/>
</dbReference>
<evidence type="ECO:0000313" key="5">
    <source>
        <dbReference type="Proteomes" id="UP000011083"/>
    </source>
</evidence>
<dbReference type="RefSeq" id="XP_004339368.1">
    <property type="nucleotide sequence ID" value="XM_004339320.1"/>
</dbReference>
<dbReference type="InterPro" id="IPR036388">
    <property type="entry name" value="WH-like_DNA-bd_sf"/>
</dbReference>
<feature type="compositionally biased region" description="Pro residues" evidence="2">
    <location>
        <begin position="417"/>
        <end position="438"/>
    </location>
</feature>